<dbReference type="Proteomes" id="UP000199577">
    <property type="component" value="Unassembled WGS sequence"/>
</dbReference>
<name>A0A1I1L6J3_9SPHI</name>
<dbReference type="InterPro" id="IPR036378">
    <property type="entry name" value="FAS1_dom_sf"/>
</dbReference>
<dbReference type="PANTHER" id="PTHR10900:SF77">
    <property type="entry name" value="FI19380P1"/>
    <property type="match status" value="1"/>
</dbReference>
<dbReference type="InterPro" id="IPR000782">
    <property type="entry name" value="FAS1_domain"/>
</dbReference>
<keyword evidence="3" id="KW-1185">Reference proteome</keyword>
<reference evidence="2 3" key="1">
    <citation type="submission" date="2016-10" db="EMBL/GenBank/DDBJ databases">
        <authorList>
            <person name="de Groot N.N."/>
        </authorList>
    </citation>
    <scope>NUCLEOTIDE SEQUENCE [LARGE SCALE GENOMIC DNA]</scope>
    <source>
        <strain evidence="2 3">DSM 22900</strain>
    </source>
</reference>
<dbReference type="OrthoDB" id="624512at2"/>
<evidence type="ECO:0000313" key="2">
    <source>
        <dbReference type="EMBL" id="SFC68674.1"/>
    </source>
</evidence>
<dbReference type="PANTHER" id="PTHR10900">
    <property type="entry name" value="PERIOSTIN-RELATED"/>
    <property type="match status" value="1"/>
</dbReference>
<dbReference type="Gene3D" id="2.30.180.10">
    <property type="entry name" value="FAS1 domain"/>
    <property type="match status" value="2"/>
</dbReference>
<dbReference type="AlphaFoldDB" id="A0A1I1L6J3"/>
<evidence type="ECO:0000313" key="3">
    <source>
        <dbReference type="Proteomes" id="UP000199577"/>
    </source>
</evidence>
<dbReference type="SUPFAM" id="SSF82153">
    <property type="entry name" value="FAS1 domain"/>
    <property type="match status" value="2"/>
</dbReference>
<evidence type="ECO:0000259" key="1">
    <source>
        <dbReference type="PROSITE" id="PS50213"/>
    </source>
</evidence>
<dbReference type="STRING" id="623281.SAMN05421747_11936"/>
<organism evidence="2 3">
    <name type="scientific">Parapedobacter composti</name>
    <dbReference type="NCBI Taxonomy" id="623281"/>
    <lineage>
        <taxon>Bacteria</taxon>
        <taxon>Pseudomonadati</taxon>
        <taxon>Bacteroidota</taxon>
        <taxon>Sphingobacteriia</taxon>
        <taxon>Sphingobacteriales</taxon>
        <taxon>Sphingobacteriaceae</taxon>
        <taxon>Parapedobacter</taxon>
    </lineage>
</organism>
<dbReference type="InterPro" id="IPR050904">
    <property type="entry name" value="Adhesion/Biosynth-related"/>
</dbReference>
<dbReference type="SMART" id="SM00554">
    <property type="entry name" value="FAS1"/>
    <property type="match status" value="2"/>
</dbReference>
<proteinExistence type="predicted"/>
<sequence>MERKLNYKILIFSFLNILILCNSACNRTEFMPPPVGEVVPFEDSTLTVEEYMADDTEHALFWRAWRRSNIIAQLKSFAEDYRFTLFLPSNNAMVAAGLDAAWISRASQQQLDSIVQYHITPVQVMPESFNAQSTYTGSVELETMRLESDYIRLVNQTNANNDWPMKFRYKMSIIDGKVHINNKPVGDAAAGAVLRGGTVFPINRVLQKPRKSTRQILVEDGRFKLFLGIRRYNDSLYNRLANGPLSNVINTPYENNQYVVGISSSSASVRWLTTTAYVPAMLNYLADVHYQYNNHASRQNFLSVKQIFLLTVLIPTDEAFQRAGFHSLDDLIAFNHRVPLSESYNGIDRCLPTDSILNYHFMGANSRATPNRIFDNNRNAYHNAALAPRAPMLYYSNELRNEWVDNLIDLHMRSIDSRYELRYSVPPLDFIRDGNEAVRVRVRGSEYEPATLIEKDIETYTGVLHVLDRLLIPPGMKLH</sequence>
<protein>
    <submittedName>
        <fullName evidence="2">Fasciclin domain-containing protein</fullName>
    </submittedName>
</protein>
<feature type="domain" description="FAS1" evidence="1">
    <location>
        <begin position="45"/>
        <end position="185"/>
    </location>
</feature>
<dbReference type="PROSITE" id="PS50213">
    <property type="entry name" value="FAS1"/>
    <property type="match status" value="1"/>
</dbReference>
<dbReference type="EMBL" id="FOLL01000019">
    <property type="protein sequence ID" value="SFC68674.1"/>
    <property type="molecule type" value="Genomic_DNA"/>
</dbReference>
<dbReference type="Pfam" id="PF02469">
    <property type="entry name" value="Fasciclin"/>
    <property type="match status" value="1"/>
</dbReference>
<accession>A0A1I1L6J3</accession>
<gene>
    <name evidence="2" type="ORF">SAMN05421747_11936</name>
</gene>